<keyword evidence="3" id="KW-1133">Transmembrane helix</keyword>
<reference evidence="5" key="1">
    <citation type="submission" date="2022-10" db="EMBL/GenBank/DDBJ databases">
        <title>Novel sulphate-reducing endosymbionts in the free-living metamonad Anaeramoeba.</title>
        <authorList>
            <person name="Jerlstrom-Hultqvist J."/>
            <person name="Cepicka I."/>
            <person name="Gallot-Lavallee L."/>
            <person name="Salas-Leiva D."/>
            <person name="Curtis B.A."/>
            <person name="Zahonova K."/>
            <person name="Pipaliya S."/>
            <person name="Dacks J."/>
            <person name="Roger A.J."/>
        </authorList>
    </citation>
    <scope>NUCLEOTIDE SEQUENCE</scope>
    <source>
        <strain evidence="5">BMAN</strain>
    </source>
</reference>
<dbReference type="PROSITE" id="PS50082">
    <property type="entry name" value="WD_REPEATS_2"/>
    <property type="match status" value="2"/>
</dbReference>
<dbReference type="InterPro" id="IPR046851">
    <property type="entry name" value="NBCH_WD40"/>
</dbReference>
<dbReference type="InterPro" id="IPR000409">
    <property type="entry name" value="BEACH_dom"/>
</dbReference>
<name>A0A9Q0LMF8_ANAIG</name>
<dbReference type="SUPFAM" id="SSF50978">
    <property type="entry name" value="WD40 repeat-like"/>
    <property type="match status" value="1"/>
</dbReference>
<dbReference type="InterPro" id="IPR015943">
    <property type="entry name" value="WD40/YVTN_repeat-like_dom_sf"/>
</dbReference>
<keyword evidence="3" id="KW-0812">Transmembrane</keyword>
<proteinExistence type="predicted"/>
<evidence type="ECO:0000259" key="4">
    <source>
        <dbReference type="PROSITE" id="PS50197"/>
    </source>
</evidence>
<feature type="repeat" description="WD" evidence="1">
    <location>
        <begin position="467"/>
        <end position="508"/>
    </location>
</feature>
<feature type="domain" description="BEACH" evidence="4">
    <location>
        <begin position="1"/>
        <end position="212"/>
    </location>
</feature>
<dbReference type="SMART" id="SM01026">
    <property type="entry name" value="Beach"/>
    <property type="match status" value="1"/>
</dbReference>
<evidence type="ECO:0000256" key="1">
    <source>
        <dbReference type="PROSITE-ProRule" id="PRU00221"/>
    </source>
</evidence>
<accession>A0A9Q0LMF8</accession>
<dbReference type="GO" id="GO:0019901">
    <property type="term" value="F:protein kinase binding"/>
    <property type="evidence" value="ECO:0007669"/>
    <property type="project" value="TreeGrafter"/>
</dbReference>
<dbReference type="InterPro" id="IPR001680">
    <property type="entry name" value="WD40_rpt"/>
</dbReference>
<dbReference type="InterPro" id="IPR050865">
    <property type="entry name" value="BEACH_Domain"/>
</dbReference>
<dbReference type="PANTHER" id="PTHR13743:SF112">
    <property type="entry name" value="BEACH DOMAIN-CONTAINING PROTEIN"/>
    <property type="match status" value="1"/>
</dbReference>
<dbReference type="InterPro" id="IPR036372">
    <property type="entry name" value="BEACH_dom_sf"/>
</dbReference>
<dbReference type="AlphaFoldDB" id="A0A9Q0LMF8"/>
<dbReference type="InterPro" id="IPR036322">
    <property type="entry name" value="WD40_repeat_dom_sf"/>
</dbReference>
<dbReference type="PANTHER" id="PTHR13743">
    <property type="entry name" value="BEIGE/BEACH-RELATED"/>
    <property type="match status" value="1"/>
</dbReference>
<feature type="transmembrane region" description="Helical" evidence="3">
    <location>
        <begin position="20"/>
        <end position="38"/>
    </location>
</feature>
<dbReference type="OrthoDB" id="26681at2759"/>
<keyword evidence="1" id="KW-0853">WD repeat</keyword>
<comment type="caution">
    <text evidence="5">The sequence shown here is derived from an EMBL/GenBank/DDBJ whole genome shotgun (WGS) entry which is preliminary data.</text>
</comment>
<dbReference type="EMBL" id="JAPDFW010000070">
    <property type="protein sequence ID" value="KAJ5074093.1"/>
    <property type="molecule type" value="Genomic_DNA"/>
</dbReference>
<dbReference type="Gene3D" id="1.10.1540.10">
    <property type="entry name" value="BEACH domain"/>
    <property type="match status" value="1"/>
</dbReference>
<feature type="region of interest" description="Disordered" evidence="2">
    <location>
        <begin position="301"/>
        <end position="325"/>
    </location>
</feature>
<dbReference type="Pfam" id="PF20426">
    <property type="entry name" value="NBCH_WD40"/>
    <property type="match status" value="1"/>
</dbReference>
<keyword evidence="6" id="KW-1185">Reference proteome</keyword>
<dbReference type="Gene3D" id="2.130.10.10">
    <property type="entry name" value="YVTN repeat-like/Quinoprotein amine dehydrogenase"/>
    <property type="match status" value="2"/>
</dbReference>
<dbReference type="GO" id="GO:0016020">
    <property type="term" value="C:membrane"/>
    <property type="evidence" value="ECO:0007669"/>
    <property type="project" value="TreeGrafter"/>
</dbReference>
<dbReference type="PROSITE" id="PS50197">
    <property type="entry name" value="BEACH"/>
    <property type="match status" value="1"/>
</dbReference>
<gene>
    <name evidence="5" type="ORF">M0811_00721</name>
</gene>
<dbReference type="GO" id="GO:0008104">
    <property type="term" value="P:intracellular protein localization"/>
    <property type="evidence" value="ECO:0007669"/>
    <property type="project" value="TreeGrafter"/>
</dbReference>
<sequence>MRMKNKNFFLFLKYFFFRKIRDWGEIFLFFGIVLYYLVRLEPFTGLHVYLQGGKFDKADRVFNSIAEAWNICQTSTSDVKELIPEFFYLPEFLYNHNKFNLGKRQDSEVQIENCLLPNWAKTPEDFIRIQREALESEYVSQNIDKWIDLIFGYKQRGKKAIIEFNIFYYLTYEKSINFDKITSPHEKKSIELQIEHFGQTPSQIFRQKHPQRFPLKQVIHNILDLTLYWRMKSDYRYRKFSSKISNAPIIFVYFSKTIETFSFMGISDKILTIDENRYLGMHSCFFINQNSMEMEPNIQEEKETNETKKGGNLIENEPQKTANDEQQIFVNKSKSKLQSQSQSKKIAYQKKPENSKDHFVFQIDSQYFNRNQLGYSYSPKISSFATCFSFVQARSLLFSCGYWDDSLKIIDIEKMKILQSITNHSDIVSCLDYDSGYLATGSYDTTVMIWRFNEEQEKIEPNPVHVFYGHDNSVTCLGISVDLDVVVSGSEDGTCMIHTLFEGKYVRTIVNENFSPLTLLKITKEGFLVTFSENDLVLSVYSINATLIAKKKLTENIKCFDVSNDSKFLVVGTQQKNIHLYNLYDISLIQTFEVDDSIISLRFYEVWRFILAGTSQGKLIILFL</sequence>
<dbReference type="Pfam" id="PF02138">
    <property type="entry name" value="Beach"/>
    <property type="match status" value="1"/>
</dbReference>
<dbReference type="OMA" id="MEMEPNI"/>
<evidence type="ECO:0000313" key="6">
    <source>
        <dbReference type="Proteomes" id="UP001149090"/>
    </source>
</evidence>
<dbReference type="SMART" id="SM00320">
    <property type="entry name" value="WD40"/>
    <property type="match status" value="5"/>
</dbReference>
<dbReference type="PROSITE" id="PS50294">
    <property type="entry name" value="WD_REPEATS_REGION"/>
    <property type="match status" value="1"/>
</dbReference>
<dbReference type="CDD" id="cd06071">
    <property type="entry name" value="Beach"/>
    <property type="match status" value="1"/>
</dbReference>
<evidence type="ECO:0000313" key="5">
    <source>
        <dbReference type="EMBL" id="KAJ5074093.1"/>
    </source>
</evidence>
<evidence type="ECO:0000256" key="2">
    <source>
        <dbReference type="SAM" id="MobiDB-lite"/>
    </source>
</evidence>
<organism evidence="5 6">
    <name type="scientific">Anaeramoeba ignava</name>
    <name type="common">Anaerobic marine amoeba</name>
    <dbReference type="NCBI Taxonomy" id="1746090"/>
    <lineage>
        <taxon>Eukaryota</taxon>
        <taxon>Metamonada</taxon>
        <taxon>Anaeramoebidae</taxon>
        <taxon>Anaeramoeba</taxon>
    </lineage>
</organism>
<dbReference type="Proteomes" id="UP001149090">
    <property type="component" value="Unassembled WGS sequence"/>
</dbReference>
<feature type="repeat" description="WD" evidence="1">
    <location>
        <begin position="421"/>
        <end position="460"/>
    </location>
</feature>
<keyword evidence="3" id="KW-0472">Membrane</keyword>
<evidence type="ECO:0000256" key="3">
    <source>
        <dbReference type="SAM" id="Phobius"/>
    </source>
</evidence>
<dbReference type="GO" id="GO:0005829">
    <property type="term" value="C:cytosol"/>
    <property type="evidence" value="ECO:0007669"/>
    <property type="project" value="TreeGrafter"/>
</dbReference>
<dbReference type="SUPFAM" id="SSF81837">
    <property type="entry name" value="BEACH domain"/>
    <property type="match status" value="1"/>
</dbReference>
<protein>
    <submittedName>
        <fullName evidence="5">Beige/beach-related</fullName>
    </submittedName>
</protein>